<comment type="caution">
    <text evidence="2">The sequence shown here is derived from an EMBL/GenBank/DDBJ whole genome shotgun (WGS) entry which is preliminary data.</text>
</comment>
<keyword evidence="3" id="KW-1185">Reference proteome</keyword>
<sequence>MSIAITPAIRPLQQEQPPSVQNIRLAAPALGQPVASPPRSHRAPSQSSRSSIAPFPTFNSQQLDQQLQRYLRFVAQSGSPDILIVGSSRALQGIDPIVLQQTLAQRGYPKLKIFNFGVNGATAQLVDLIVRKLLAPDQLPRLLLWADGVRAFNSGRADITYNRAIASPGYQLLAAGIRPVLMPPLLQREPLCIALPLQRSTRDALSPPKSFNVVPSFAPAYQQHLWCWEPLRALSQPEALVKPEQRIVDVQETTGFQPLSNQFKPDEYFQRYPKVQGAYDGDYRDFTLNGKQTQALNNVVMFAKARQISIVFVNLPLTQIYLDETRTANEQQFRTYLQQFARSQSLTVHDLSQRWLYQNAYFTDPSHLNRHGAAAVATQLGKKLTLPSAQP</sequence>
<evidence type="ECO:0000313" key="3">
    <source>
        <dbReference type="Proteomes" id="UP001476950"/>
    </source>
</evidence>
<organism evidence="2 3">
    <name type="scientific">Stenomitos frigidus AS-A4</name>
    <dbReference type="NCBI Taxonomy" id="2933935"/>
    <lineage>
        <taxon>Bacteria</taxon>
        <taxon>Bacillati</taxon>
        <taxon>Cyanobacteriota</taxon>
        <taxon>Cyanophyceae</taxon>
        <taxon>Leptolyngbyales</taxon>
        <taxon>Leptolyngbyaceae</taxon>
        <taxon>Stenomitos</taxon>
    </lineage>
</organism>
<dbReference type="EMBL" id="JAMPLM010000055">
    <property type="protein sequence ID" value="MEP1062167.1"/>
    <property type="molecule type" value="Genomic_DNA"/>
</dbReference>
<feature type="compositionally biased region" description="Low complexity" evidence="1">
    <location>
        <begin position="33"/>
        <end position="56"/>
    </location>
</feature>
<dbReference type="InterPro" id="IPR036514">
    <property type="entry name" value="SGNH_hydro_sf"/>
</dbReference>
<proteinExistence type="predicted"/>
<evidence type="ECO:0000256" key="1">
    <source>
        <dbReference type="SAM" id="MobiDB-lite"/>
    </source>
</evidence>
<reference evidence="2 3" key="1">
    <citation type="submission" date="2022-04" db="EMBL/GenBank/DDBJ databases">
        <title>Positive selection, recombination, and allopatry shape intraspecific diversity of widespread and dominant cyanobacteria.</title>
        <authorList>
            <person name="Wei J."/>
            <person name="Shu W."/>
            <person name="Hu C."/>
        </authorList>
    </citation>
    <scope>NUCLEOTIDE SEQUENCE [LARGE SCALE GENOMIC DNA]</scope>
    <source>
        <strain evidence="2 3">AS-A4</strain>
    </source>
</reference>
<name>A0ABV0KSF3_9CYAN</name>
<dbReference type="Gene3D" id="3.40.50.1110">
    <property type="entry name" value="SGNH hydrolase"/>
    <property type="match status" value="1"/>
</dbReference>
<accession>A0ABV0KSF3</accession>
<protein>
    <recommendedName>
        <fullName evidence="4">DUF1574 domain-containing protein</fullName>
    </recommendedName>
</protein>
<dbReference type="SUPFAM" id="SSF52266">
    <property type="entry name" value="SGNH hydrolase"/>
    <property type="match status" value="1"/>
</dbReference>
<dbReference type="Proteomes" id="UP001476950">
    <property type="component" value="Unassembled WGS sequence"/>
</dbReference>
<dbReference type="RefSeq" id="WP_190449967.1">
    <property type="nucleotide sequence ID" value="NZ_JAMPLM010000055.1"/>
</dbReference>
<evidence type="ECO:0008006" key="4">
    <source>
        <dbReference type="Google" id="ProtNLM"/>
    </source>
</evidence>
<feature type="region of interest" description="Disordered" evidence="1">
    <location>
        <begin position="23"/>
        <end position="56"/>
    </location>
</feature>
<evidence type="ECO:0000313" key="2">
    <source>
        <dbReference type="EMBL" id="MEP1062167.1"/>
    </source>
</evidence>
<gene>
    <name evidence="2" type="ORF">NDI38_27720</name>
</gene>